<evidence type="ECO:0000256" key="2">
    <source>
        <dbReference type="ARBA" id="ARBA00022643"/>
    </source>
</evidence>
<proteinExistence type="predicted"/>
<keyword evidence="5" id="KW-1185">Reference proteome</keyword>
<accession>A0A426DMD7</accession>
<evidence type="ECO:0000313" key="4">
    <source>
        <dbReference type="EMBL" id="RRK33904.1"/>
    </source>
</evidence>
<dbReference type="PANTHER" id="PTHR43278:SF2">
    <property type="entry name" value="IRON-SULFUR FLAVOPROTEIN"/>
    <property type="match status" value="1"/>
</dbReference>
<evidence type="ECO:0000259" key="3">
    <source>
        <dbReference type="Pfam" id="PF03358"/>
    </source>
</evidence>
<dbReference type="SUPFAM" id="SSF52218">
    <property type="entry name" value="Flavoproteins"/>
    <property type="match status" value="1"/>
</dbReference>
<gene>
    <name evidence="4" type="ORF">EBB54_22985</name>
</gene>
<name>A0A426DMD7_9FIRM</name>
<keyword evidence="2" id="KW-0288">FMN</keyword>
<dbReference type="PANTHER" id="PTHR43278">
    <property type="entry name" value="NAD(P)H-DEPENDENT FMN-CONTAINING OXIDOREDUCTASE YWQN-RELATED"/>
    <property type="match status" value="1"/>
</dbReference>
<dbReference type="InterPro" id="IPR029039">
    <property type="entry name" value="Flavoprotein-like_sf"/>
</dbReference>
<dbReference type="InterPro" id="IPR005025">
    <property type="entry name" value="FMN_Rdtase-like_dom"/>
</dbReference>
<organism evidence="4 5">
    <name type="scientific">Schaedlerella arabinosiphila</name>
    <dbReference type="NCBI Taxonomy" id="2044587"/>
    <lineage>
        <taxon>Bacteria</taxon>
        <taxon>Bacillati</taxon>
        <taxon>Bacillota</taxon>
        <taxon>Clostridia</taxon>
        <taxon>Lachnospirales</taxon>
        <taxon>Lachnospiraceae</taxon>
        <taxon>Schaedlerella</taxon>
    </lineage>
</organism>
<dbReference type="Gene3D" id="3.40.50.360">
    <property type="match status" value="1"/>
</dbReference>
<comment type="caution">
    <text evidence="4">The sequence shown here is derived from an EMBL/GenBank/DDBJ whole genome shotgun (WGS) entry which is preliminary data.</text>
</comment>
<reference evidence="4" key="1">
    <citation type="submission" date="2018-10" db="EMBL/GenBank/DDBJ databases">
        <title>Schaedlerella arabinophila gen. nov. sp. nov., isolated from the mouse intestinal tract and comparative analysis with the genome of the closely related altered Schaedler flora strain ASF502.</title>
        <authorList>
            <person name="Miyake S."/>
            <person name="Soh M."/>
            <person name="Seedorf H."/>
        </authorList>
    </citation>
    <scope>NUCLEOTIDE SEQUENCE [LARGE SCALE GENOMIC DNA]</scope>
    <source>
        <strain evidence="4">DSM 106076</strain>
    </source>
</reference>
<dbReference type="EMBL" id="RHJS01000002">
    <property type="protein sequence ID" value="RRK33904.1"/>
    <property type="molecule type" value="Genomic_DNA"/>
</dbReference>
<sequence length="178" mass="19578">MKILVITGSAHKKGTSSYLADSFIRGAEEAGHEVFRFDAAFKNVHPCVGCDSCQKGSRACVFKDDMQELNPELLKADAVVFVSPIYYYDINAQIKAVIDRFYANNSALKGADKKAVLMITYGDETEESAEGAAASYKGMVKYLEWKDAGIVSAKACYVLDDILDSEYPKQAYELGKNL</sequence>
<dbReference type="AlphaFoldDB" id="A0A426DMD7"/>
<dbReference type="InterPro" id="IPR051796">
    <property type="entry name" value="ISF_SsuE-like"/>
</dbReference>
<evidence type="ECO:0000256" key="1">
    <source>
        <dbReference type="ARBA" id="ARBA00022630"/>
    </source>
</evidence>
<dbReference type="GO" id="GO:0016491">
    <property type="term" value="F:oxidoreductase activity"/>
    <property type="evidence" value="ECO:0007669"/>
    <property type="project" value="InterPro"/>
</dbReference>
<dbReference type="RefSeq" id="WP_125129095.1">
    <property type="nucleotide sequence ID" value="NZ_RHJS01000002.1"/>
</dbReference>
<keyword evidence="1" id="KW-0285">Flavoprotein</keyword>
<dbReference type="Pfam" id="PF03358">
    <property type="entry name" value="FMN_red"/>
    <property type="match status" value="1"/>
</dbReference>
<feature type="domain" description="NADPH-dependent FMN reductase-like" evidence="3">
    <location>
        <begin position="1"/>
        <end position="124"/>
    </location>
</feature>
<evidence type="ECO:0000313" key="5">
    <source>
        <dbReference type="Proteomes" id="UP000274920"/>
    </source>
</evidence>
<dbReference type="Proteomes" id="UP000274920">
    <property type="component" value="Unassembled WGS sequence"/>
</dbReference>
<protein>
    <submittedName>
        <fullName evidence="4">Flavodoxin family protein</fullName>
    </submittedName>
</protein>